<reference evidence="1" key="1">
    <citation type="submission" date="2021-05" db="EMBL/GenBank/DDBJ databases">
        <authorList>
            <person name="Scholz U."/>
            <person name="Mascher M."/>
            <person name="Fiebig A."/>
        </authorList>
    </citation>
    <scope>NUCLEOTIDE SEQUENCE [LARGE SCALE GENOMIC DNA]</scope>
</reference>
<evidence type="ECO:0000313" key="2">
    <source>
        <dbReference type="Proteomes" id="UP001732700"/>
    </source>
</evidence>
<proteinExistence type="predicted"/>
<accession>A0ACD5VXJ8</accession>
<reference evidence="1" key="2">
    <citation type="submission" date="2025-09" db="UniProtKB">
        <authorList>
            <consortium name="EnsemblPlants"/>
        </authorList>
    </citation>
    <scope>IDENTIFICATION</scope>
</reference>
<evidence type="ECO:0000313" key="1">
    <source>
        <dbReference type="EnsemblPlants" id="AVESA.00010b.r2.3CG0513690.1.CDS"/>
    </source>
</evidence>
<sequence>MRNRRRRRRRAKEEAEARAKAEEVPDACRILLPKLSRLSIKGEEGKPRSRILDARALRRSLQGQIRVYFLDAISRLPTADLNTTLARGLLIAGHCYGSLHPVHNILLNSIWYSAAFPLRPGDRIDVNVINDTAISRIVRRSLDGLVSFLRHHCPGLSDDDALWHLSLSGADLRAAVASARGAAPSLLPPAEPEAFQAAARAARHPKPAALALFASSVLPSVERDAVSLLNNKRRLSSADILRLSTMLLPSPLPDELPHPPLRERCMEAFQIIARRRNNLIRWYRRWVEMADAALCKYAQQTAAHYQLHIIYGLGTLQDDACSRHQSYHINFMAWPKDPSSARDAPVFFFAEARGPSGSVFCEEDITLCCIVQPSPSEVDCCHTCLTKHYIIDHPDDSENFGGGQYFKMDGISKDWECPVALDVDYRCFDPDRDVDLVEYLDQDYADYISSSAWHSPHKKEGSVLGYCSGIM</sequence>
<organism evidence="1 2">
    <name type="scientific">Avena sativa</name>
    <name type="common">Oat</name>
    <dbReference type="NCBI Taxonomy" id="4498"/>
    <lineage>
        <taxon>Eukaryota</taxon>
        <taxon>Viridiplantae</taxon>
        <taxon>Streptophyta</taxon>
        <taxon>Embryophyta</taxon>
        <taxon>Tracheophyta</taxon>
        <taxon>Spermatophyta</taxon>
        <taxon>Magnoliopsida</taxon>
        <taxon>Liliopsida</taxon>
        <taxon>Poales</taxon>
        <taxon>Poaceae</taxon>
        <taxon>BOP clade</taxon>
        <taxon>Pooideae</taxon>
        <taxon>Poodae</taxon>
        <taxon>Poeae</taxon>
        <taxon>Poeae Chloroplast Group 1 (Aveneae type)</taxon>
        <taxon>Aveninae</taxon>
        <taxon>Avena</taxon>
    </lineage>
</organism>
<dbReference type="EnsemblPlants" id="AVESA.00010b.r2.3CG0513690.1">
    <property type="protein sequence ID" value="AVESA.00010b.r2.3CG0513690.1.CDS"/>
    <property type="gene ID" value="AVESA.00010b.r2.3CG0513690"/>
</dbReference>
<keyword evidence="2" id="KW-1185">Reference proteome</keyword>
<name>A0ACD5VXJ8_AVESA</name>
<protein>
    <submittedName>
        <fullName evidence="1">Uncharacterized protein</fullName>
    </submittedName>
</protein>
<dbReference type="Proteomes" id="UP001732700">
    <property type="component" value="Chromosome 3C"/>
</dbReference>